<comment type="caution">
    <text evidence="2">The sequence shown here is derived from an EMBL/GenBank/DDBJ whole genome shotgun (WGS) entry which is preliminary data.</text>
</comment>
<accession>A0ABD1GMS0</accession>
<evidence type="ECO:0000256" key="1">
    <source>
        <dbReference type="SAM" id="MobiDB-lite"/>
    </source>
</evidence>
<proteinExistence type="predicted"/>
<sequence length="153" mass="16446">MAHRGSTLVVVSSRTAPTDQATPVAKESDYIPSTPEIPSTPVLAEAEQSVVRVEDKGKQEPIHVPFWQDRDQSDEEMSEKKTSSGEIYAMYKEETSPKNTVPCSRSAVELPAGLLCAAQPLSLVTDSSIGMPSNSPLRGSSRWAVGAAALFEQ</sequence>
<keyword evidence="3" id="KW-1185">Reference proteome</keyword>
<evidence type="ECO:0000313" key="2">
    <source>
        <dbReference type="EMBL" id="KAL1545000.1"/>
    </source>
</evidence>
<evidence type="ECO:0000313" key="3">
    <source>
        <dbReference type="Proteomes" id="UP001567538"/>
    </source>
</evidence>
<name>A0ABD1GMS0_SALDI</name>
<feature type="region of interest" description="Disordered" evidence="1">
    <location>
        <begin position="54"/>
        <end position="86"/>
    </location>
</feature>
<dbReference type="AlphaFoldDB" id="A0ABD1GMS0"/>
<dbReference type="Proteomes" id="UP001567538">
    <property type="component" value="Unassembled WGS sequence"/>
</dbReference>
<feature type="region of interest" description="Disordered" evidence="1">
    <location>
        <begin position="1"/>
        <end position="38"/>
    </location>
</feature>
<feature type="compositionally biased region" description="Polar residues" evidence="1">
    <location>
        <begin position="9"/>
        <end position="21"/>
    </location>
</feature>
<protein>
    <submittedName>
        <fullName evidence="2">Uncharacterized protein</fullName>
    </submittedName>
</protein>
<organism evidence="2 3">
    <name type="scientific">Salvia divinorum</name>
    <name type="common">Maria pastora</name>
    <name type="synonym">Diviner's sage</name>
    <dbReference type="NCBI Taxonomy" id="28513"/>
    <lineage>
        <taxon>Eukaryota</taxon>
        <taxon>Viridiplantae</taxon>
        <taxon>Streptophyta</taxon>
        <taxon>Embryophyta</taxon>
        <taxon>Tracheophyta</taxon>
        <taxon>Spermatophyta</taxon>
        <taxon>Magnoliopsida</taxon>
        <taxon>eudicotyledons</taxon>
        <taxon>Gunneridae</taxon>
        <taxon>Pentapetalae</taxon>
        <taxon>asterids</taxon>
        <taxon>lamiids</taxon>
        <taxon>Lamiales</taxon>
        <taxon>Lamiaceae</taxon>
        <taxon>Nepetoideae</taxon>
        <taxon>Mentheae</taxon>
        <taxon>Salviinae</taxon>
        <taxon>Salvia</taxon>
        <taxon>Salvia subgen. Calosphace</taxon>
    </lineage>
</organism>
<dbReference type="EMBL" id="JBEAFC010000008">
    <property type="protein sequence ID" value="KAL1545000.1"/>
    <property type="molecule type" value="Genomic_DNA"/>
</dbReference>
<gene>
    <name evidence="2" type="ORF">AAHA92_21776</name>
</gene>
<reference evidence="2 3" key="1">
    <citation type="submission" date="2024-06" db="EMBL/GenBank/DDBJ databases">
        <title>A chromosome level genome sequence of Diviner's sage (Salvia divinorum).</title>
        <authorList>
            <person name="Ford S.A."/>
            <person name="Ro D.-K."/>
            <person name="Ness R.W."/>
            <person name="Phillips M.A."/>
        </authorList>
    </citation>
    <scope>NUCLEOTIDE SEQUENCE [LARGE SCALE GENOMIC DNA]</scope>
    <source>
        <strain evidence="2">SAF-2024a</strain>
        <tissue evidence="2">Leaf</tissue>
    </source>
</reference>